<dbReference type="Proteomes" id="UP000045285">
    <property type="component" value="Unassembled WGS sequence"/>
</dbReference>
<comment type="similarity">
    <text evidence="1">Belongs to the ABC transporter superfamily.</text>
</comment>
<dbReference type="Pfam" id="PF00005">
    <property type="entry name" value="ABC_tran"/>
    <property type="match status" value="2"/>
</dbReference>
<dbReference type="PROSITE" id="PS50893">
    <property type="entry name" value="ABC_TRANSPORTER_2"/>
    <property type="match status" value="2"/>
</dbReference>
<dbReference type="InterPro" id="IPR003593">
    <property type="entry name" value="AAA+_ATPase"/>
</dbReference>
<dbReference type="InterPro" id="IPR027417">
    <property type="entry name" value="P-loop_NTPase"/>
</dbReference>
<keyword evidence="2" id="KW-0813">Transport</keyword>
<dbReference type="GO" id="GO:0016887">
    <property type="term" value="F:ATP hydrolysis activity"/>
    <property type="evidence" value="ECO:0007669"/>
    <property type="project" value="InterPro"/>
</dbReference>
<feature type="region of interest" description="Disordered" evidence="10">
    <location>
        <begin position="1"/>
        <end position="25"/>
    </location>
</feature>
<proteinExistence type="inferred from homology"/>
<dbReference type="PROSITE" id="PS00211">
    <property type="entry name" value="ABC_TRANSPORTER_1"/>
    <property type="match status" value="1"/>
</dbReference>
<evidence type="ECO:0000256" key="9">
    <source>
        <dbReference type="ARBA" id="ARBA00023136"/>
    </source>
</evidence>
<evidence type="ECO:0000256" key="6">
    <source>
        <dbReference type="ARBA" id="ARBA00022741"/>
    </source>
</evidence>
<evidence type="ECO:0000256" key="2">
    <source>
        <dbReference type="ARBA" id="ARBA00022448"/>
    </source>
</evidence>
<dbReference type="GO" id="GO:0005524">
    <property type="term" value="F:ATP binding"/>
    <property type="evidence" value="ECO:0007669"/>
    <property type="project" value="UniProtKB-KW"/>
</dbReference>
<keyword evidence="12" id="KW-0378">Hydrolase</keyword>
<evidence type="ECO:0000256" key="1">
    <source>
        <dbReference type="ARBA" id="ARBA00005417"/>
    </source>
</evidence>
<dbReference type="SMART" id="SM00382">
    <property type="entry name" value="AAA"/>
    <property type="match status" value="2"/>
</dbReference>
<dbReference type="Gene3D" id="3.40.50.300">
    <property type="entry name" value="P-loop containing nucleotide triphosphate hydrolases"/>
    <property type="match status" value="2"/>
</dbReference>
<evidence type="ECO:0000256" key="7">
    <source>
        <dbReference type="ARBA" id="ARBA00022840"/>
    </source>
</evidence>
<dbReference type="AlphaFoldDB" id="A0A090EES0"/>
<keyword evidence="9" id="KW-0472">Membrane</keyword>
<keyword evidence="3" id="KW-1003">Cell membrane</keyword>
<dbReference type="PANTHER" id="PTHR43790:SF3">
    <property type="entry name" value="D-ALLOSE IMPORT ATP-BINDING PROTEIN ALSA-RELATED"/>
    <property type="match status" value="1"/>
</dbReference>
<protein>
    <submittedName>
        <fullName evidence="12">Putative Ribose import ATP-binding protein RbsA 1</fullName>
        <ecNumber evidence="12">3.6.3.17</ecNumber>
    </submittedName>
</protein>
<dbReference type="EMBL" id="CCMZ01000076">
    <property type="protein sequence ID" value="CDX28793.1"/>
    <property type="molecule type" value="Genomic_DNA"/>
</dbReference>
<evidence type="ECO:0000256" key="4">
    <source>
        <dbReference type="ARBA" id="ARBA00022597"/>
    </source>
</evidence>
<reference evidence="13" key="1">
    <citation type="submission" date="2014-08" db="EMBL/GenBank/DDBJ databases">
        <authorList>
            <person name="Moulin L."/>
        </authorList>
    </citation>
    <scope>NUCLEOTIDE SEQUENCE [LARGE SCALE GENOMIC DNA]</scope>
</reference>
<keyword evidence="6" id="KW-0547">Nucleotide-binding</keyword>
<feature type="compositionally biased region" description="Basic and acidic residues" evidence="10">
    <location>
        <begin position="1"/>
        <end position="17"/>
    </location>
</feature>
<evidence type="ECO:0000256" key="3">
    <source>
        <dbReference type="ARBA" id="ARBA00022475"/>
    </source>
</evidence>
<evidence type="ECO:0000256" key="8">
    <source>
        <dbReference type="ARBA" id="ARBA00022967"/>
    </source>
</evidence>
<keyword evidence="4" id="KW-0762">Sugar transport</keyword>
<dbReference type="InterPro" id="IPR017871">
    <property type="entry name" value="ABC_transporter-like_CS"/>
</dbReference>
<gene>
    <name evidence="12" type="ORF">MPL3356_90015</name>
</gene>
<keyword evidence="5" id="KW-0677">Repeat</keyword>
<keyword evidence="7 12" id="KW-0067">ATP-binding</keyword>
<evidence type="ECO:0000259" key="11">
    <source>
        <dbReference type="PROSITE" id="PS50893"/>
    </source>
</evidence>
<evidence type="ECO:0000313" key="12">
    <source>
        <dbReference type="EMBL" id="CDX28793.1"/>
    </source>
</evidence>
<keyword evidence="13" id="KW-1185">Reference proteome</keyword>
<dbReference type="SUPFAM" id="SSF52540">
    <property type="entry name" value="P-loop containing nucleoside triphosphate hydrolases"/>
    <property type="match status" value="2"/>
</dbReference>
<dbReference type="EC" id="3.6.3.17" evidence="12"/>
<sequence length="519" mass="55236">MRQSDRDAAEDARREGEGPFAPAPTDGPVLVVDNVFKAYGPVPVLDGVSLSVGKGAIHGLLGKNGAGKSTLSNVVAGFTRADAGNILLGGEDVSSLTLTARKKRGLHLLSQHSEIFEDLSIGENLLLPDLPRRHGFVDWAALHRQAGLLLESHAMHASSRRRAGDLNASDRRRLAIIKAVAGDAKLIILDEPTAGLAARERQHLMEWVEALTARGTSFVYISHHNDEVRQLCSEYTVLRDGKVAASGAAGSLSADGMARLITGSDVKEFRRVGSAAPKPPVVEIGGLCFPGGGPIDLTVGRGEIVGLVGLLGEGPQELLRTLAGLLPATSGQVLVDGRPARIGSPGHSLDAGIAYLTHDRIGEGHVASMSIAENLSLGNWPRQAGWAINRSGMLGRVRRAREAMDVVMDGPDQEIRKLSGGNQQKILLGRLLERNPAVLLLDEPTIGVDVAAKEHIHRLIDDATRRGVAVLLIAQDPDEMQRLVDRVVVFSKGRIERSLSAEGLTVDAIADARSLREKS</sequence>
<feature type="domain" description="ABC transporter" evidence="11">
    <location>
        <begin position="261"/>
        <end position="517"/>
    </location>
</feature>
<keyword evidence="8" id="KW-1278">Translocase</keyword>
<name>A0A090EES0_MESPL</name>
<dbReference type="InterPro" id="IPR003439">
    <property type="entry name" value="ABC_transporter-like_ATP-bd"/>
</dbReference>
<dbReference type="PANTHER" id="PTHR43790">
    <property type="entry name" value="CARBOHYDRATE TRANSPORT ATP-BINDING PROTEIN MG119-RELATED"/>
    <property type="match status" value="1"/>
</dbReference>
<dbReference type="CDD" id="cd03215">
    <property type="entry name" value="ABC_Carb_Monos_II"/>
    <property type="match status" value="1"/>
</dbReference>
<feature type="domain" description="ABC transporter" evidence="11">
    <location>
        <begin position="30"/>
        <end position="265"/>
    </location>
</feature>
<evidence type="ECO:0000313" key="13">
    <source>
        <dbReference type="Proteomes" id="UP000045285"/>
    </source>
</evidence>
<organism evidence="12 13">
    <name type="scientific">Mesorhizobium plurifarium</name>
    <dbReference type="NCBI Taxonomy" id="69974"/>
    <lineage>
        <taxon>Bacteria</taxon>
        <taxon>Pseudomonadati</taxon>
        <taxon>Pseudomonadota</taxon>
        <taxon>Alphaproteobacteria</taxon>
        <taxon>Hyphomicrobiales</taxon>
        <taxon>Phyllobacteriaceae</taxon>
        <taxon>Mesorhizobium</taxon>
    </lineage>
</organism>
<evidence type="ECO:0000256" key="10">
    <source>
        <dbReference type="SAM" id="MobiDB-lite"/>
    </source>
</evidence>
<dbReference type="InterPro" id="IPR050107">
    <property type="entry name" value="ABC_carbohydrate_import_ATPase"/>
</dbReference>
<evidence type="ECO:0000256" key="5">
    <source>
        <dbReference type="ARBA" id="ARBA00022737"/>
    </source>
</evidence>
<accession>A0A090EES0</accession>